<evidence type="ECO:0000313" key="2">
    <source>
        <dbReference type="Proteomes" id="UP001185012"/>
    </source>
</evidence>
<sequence length="78" mass="8479">MFERYIKSIRAIADIPDDQIRQDGKHHKTEVIQDRGVFYSGGGSASEDGFSMDSPLNGLVRSGGASKTVGIMKIPQPL</sequence>
<dbReference type="RefSeq" id="WP_309862090.1">
    <property type="nucleotide sequence ID" value="NZ_JAVDQG010000001.1"/>
</dbReference>
<organism evidence="1 2">
    <name type="scientific">Desmospora profundinema</name>
    <dbReference type="NCBI Taxonomy" id="1571184"/>
    <lineage>
        <taxon>Bacteria</taxon>
        <taxon>Bacillati</taxon>
        <taxon>Bacillota</taxon>
        <taxon>Bacilli</taxon>
        <taxon>Bacillales</taxon>
        <taxon>Thermoactinomycetaceae</taxon>
        <taxon>Desmospora</taxon>
    </lineage>
</organism>
<reference evidence="1 2" key="1">
    <citation type="submission" date="2023-07" db="EMBL/GenBank/DDBJ databases">
        <title>Genomic Encyclopedia of Type Strains, Phase IV (KMG-IV): sequencing the most valuable type-strain genomes for metagenomic binning, comparative biology and taxonomic classification.</title>
        <authorList>
            <person name="Goeker M."/>
        </authorList>
    </citation>
    <scope>NUCLEOTIDE SEQUENCE [LARGE SCALE GENOMIC DNA]</scope>
    <source>
        <strain evidence="1 2">DSM 45903</strain>
    </source>
</reference>
<name>A0ABU1ILF6_9BACL</name>
<keyword evidence="2" id="KW-1185">Reference proteome</keyword>
<comment type="caution">
    <text evidence="1">The sequence shown here is derived from an EMBL/GenBank/DDBJ whole genome shotgun (WGS) entry which is preliminary data.</text>
</comment>
<dbReference type="EMBL" id="JAVDQG010000001">
    <property type="protein sequence ID" value="MDR6224620.1"/>
    <property type="molecule type" value="Genomic_DNA"/>
</dbReference>
<gene>
    <name evidence="1" type="ORF">JOE21_000608</name>
</gene>
<evidence type="ECO:0000313" key="1">
    <source>
        <dbReference type="EMBL" id="MDR6224620.1"/>
    </source>
</evidence>
<protein>
    <submittedName>
        <fullName evidence="1">Uncharacterized protein</fullName>
    </submittedName>
</protein>
<dbReference type="Proteomes" id="UP001185012">
    <property type="component" value="Unassembled WGS sequence"/>
</dbReference>
<accession>A0ABU1ILF6</accession>
<proteinExistence type="predicted"/>